<keyword evidence="1" id="KW-0472">Membrane</keyword>
<reference evidence="2 3" key="1">
    <citation type="submission" date="2020-12" db="EMBL/GenBank/DDBJ databases">
        <authorList>
            <person name="Shan Y."/>
        </authorList>
    </citation>
    <scope>NUCLEOTIDE SEQUENCE [LARGE SCALE GENOMIC DNA]</scope>
    <source>
        <strain evidence="3">csc3.9</strain>
    </source>
</reference>
<dbReference type="AlphaFoldDB" id="A0A7T4UP75"/>
<keyword evidence="1" id="KW-1133">Transmembrane helix</keyword>
<evidence type="ECO:0000256" key="1">
    <source>
        <dbReference type="SAM" id="Phobius"/>
    </source>
</evidence>
<organism evidence="2 3">
    <name type="scientific">Spongiibacter nanhainus</name>
    <dbReference type="NCBI Taxonomy" id="2794344"/>
    <lineage>
        <taxon>Bacteria</taxon>
        <taxon>Pseudomonadati</taxon>
        <taxon>Pseudomonadota</taxon>
        <taxon>Gammaproteobacteria</taxon>
        <taxon>Cellvibrionales</taxon>
        <taxon>Spongiibacteraceae</taxon>
        <taxon>Spongiibacter</taxon>
    </lineage>
</organism>
<dbReference type="RefSeq" id="WP_198568833.1">
    <property type="nucleotide sequence ID" value="NZ_CP066167.1"/>
</dbReference>
<keyword evidence="1" id="KW-0812">Transmembrane</keyword>
<feature type="transmembrane region" description="Helical" evidence="1">
    <location>
        <begin position="71"/>
        <end position="96"/>
    </location>
</feature>
<evidence type="ECO:0008006" key="4">
    <source>
        <dbReference type="Google" id="ProtNLM"/>
    </source>
</evidence>
<accession>A0A7T4UP75</accession>
<gene>
    <name evidence="2" type="ORF">I6N98_13275</name>
</gene>
<keyword evidence="3" id="KW-1185">Reference proteome</keyword>
<evidence type="ECO:0000313" key="2">
    <source>
        <dbReference type="EMBL" id="QQD17331.1"/>
    </source>
</evidence>
<protein>
    <recommendedName>
        <fullName evidence="4">DUF1475 domain-containing protein</fullName>
    </recommendedName>
</protein>
<proteinExistence type="predicted"/>
<sequence length="114" mass="12206">MNSLKLLLVVLWCAIAVITAKAVSLQGMAAGDIFLSDIQALDWRAQFNVDFFAHLLLIGLWVAWRSCFSAAGIVLGMACVLGGGLVSLVYLLVAAIRCGGDVRRLLLGQRATNE</sequence>
<evidence type="ECO:0000313" key="3">
    <source>
        <dbReference type="Proteomes" id="UP000596063"/>
    </source>
</evidence>
<name>A0A7T4UP75_9GAMM</name>
<dbReference type="EMBL" id="CP066167">
    <property type="protein sequence ID" value="QQD17331.1"/>
    <property type="molecule type" value="Genomic_DNA"/>
</dbReference>
<dbReference type="KEGG" id="snan:I6N98_13275"/>
<dbReference type="Proteomes" id="UP000596063">
    <property type="component" value="Chromosome"/>
</dbReference>